<dbReference type="GO" id="GO:0003779">
    <property type="term" value="F:actin binding"/>
    <property type="evidence" value="ECO:0007669"/>
    <property type="project" value="UniProtKB-KW"/>
</dbReference>
<dbReference type="EMBL" id="MBFT01000454">
    <property type="protein sequence ID" value="PVU90889.1"/>
    <property type="molecule type" value="Genomic_DNA"/>
</dbReference>
<comment type="similarity">
    <text evidence="1">Belongs to the alpha-actinin family.</text>
</comment>
<dbReference type="InterPro" id="IPR001715">
    <property type="entry name" value="CH_dom"/>
</dbReference>
<feature type="domain" description="EF-hand" evidence="6">
    <location>
        <begin position="513"/>
        <end position="548"/>
    </location>
</feature>
<dbReference type="InterPro" id="IPR036872">
    <property type="entry name" value="CH_dom_sf"/>
</dbReference>
<dbReference type="InterPro" id="IPR011992">
    <property type="entry name" value="EF-hand-dom_pair"/>
</dbReference>
<dbReference type="PROSITE" id="PS00019">
    <property type="entry name" value="ACTININ_1"/>
    <property type="match status" value="1"/>
</dbReference>
<evidence type="ECO:0000256" key="3">
    <source>
        <dbReference type="ARBA" id="ARBA00022837"/>
    </source>
</evidence>
<keyword evidence="4" id="KW-0009">Actin-binding</keyword>
<dbReference type="AlphaFoldDB" id="A0A2T9YF08"/>
<dbReference type="InterPro" id="IPR014837">
    <property type="entry name" value="EF-hand_Ca_insen"/>
</dbReference>
<dbReference type="SUPFAM" id="SSF47473">
    <property type="entry name" value="EF-hand"/>
    <property type="match status" value="1"/>
</dbReference>
<dbReference type="Gene3D" id="1.10.238.10">
    <property type="entry name" value="EF-hand"/>
    <property type="match status" value="2"/>
</dbReference>
<evidence type="ECO:0000256" key="4">
    <source>
        <dbReference type="ARBA" id="ARBA00023203"/>
    </source>
</evidence>
<keyword evidence="2" id="KW-0677">Repeat</keyword>
<dbReference type="Gene3D" id="1.20.58.60">
    <property type="match status" value="2"/>
</dbReference>
<organism evidence="7 8">
    <name type="scientific">Furculomyces boomerangus</name>
    <dbReference type="NCBI Taxonomy" id="61424"/>
    <lineage>
        <taxon>Eukaryota</taxon>
        <taxon>Fungi</taxon>
        <taxon>Fungi incertae sedis</taxon>
        <taxon>Zoopagomycota</taxon>
        <taxon>Kickxellomycotina</taxon>
        <taxon>Harpellomycetes</taxon>
        <taxon>Harpellales</taxon>
        <taxon>Harpellaceae</taxon>
        <taxon>Furculomyces</taxon>
    </lineage>
</organism>
<dbReference type="OrthoDB" id="10017054at2759"/>
<dbReference type="InterPro" id="IPR001589">
    <property type="entry name" value="Actinin_actin-bd_CS"/>
</dbReference>
<dbReference type="Pfam" id="PF08726">
    <property type="entry name" value="EFhand_Ca_insen"/>
    <property type="match status" value="1"/>
</dbReference>
<evidence type="ECO:0000256" key="1">
    <source>
        <dbReference type="ARBA" id="ARBA00010255"/>
    </source>
</evidence>
<keyword evidence="8" id="KW-1185">Reference proteome</keyword>
<feature type="domain" description="Calponin-homology (CH)" evidence="5">
    <location>
        <begin position="22"/>
        <end position="128"/>
    </location>
</feature>
<dbReference type="InterPro" id="IPR018247">
    <property type="entry name" value="EF_Hand_1_Ca_BS"/>
</dbReference>
<dbReference type="PROSITE" id="PS00020">
    <property type="entry name" value="ACTININ_2"/>
    <property type="match status" value="1"/>
</dbReference>
<dbReference type="GO" id="GO:0005509">
    <property type="term" value="F:calcium ion binding"/>
    <property type="evidence" value="ECO:0007669"/>
    <property type="project" value="InterPro"/>
</dbReference>
<dbReference type="Proteomes" id="UP000245699">
    <property type="component" value="Unassembled WGS sequence"/>
</dbReference>
<dbReference type="Gene3D" id="1.10.418.10">
    <property type="entry name" value="Calponin-like domain"/>
    <property type="match status" value="2"/>
</dbReference>
<dbReference type="SUPFAM" id="SSF47576">
    <property type="entry name" value="Calponin-homology domain, CH-domain"/>
    <property type="match status" value="1"/>
</dbReference>
<name>A0A2T9YF08_9FUNG</name>
<sequence>MFLQNSSRRPQSFLEEDRNWAQVQAKTFTKWANNQLGKESNLFIQDILHDLSDGTILIKLLEIIGKESLGRHNIKPGMRIQKVENINKALEFIKERGVGLTNIGAEDIVDVNPKLTLGLIWMIILRFTISEIREEGLTAKDALLAWCQRKTASYEEVRIVDFSSSWQDGLAFCALIHKHRPDLLDYNKLNKNDFAGNTNLAFNIAESELGIPKLLDVEDVCFVKNPDSKSIMTYVAQYFHAFSSQSKTDTAGRRLRKLTDLLQSVYGMKNNYEQRSRKLISDIKSIQKNWESSITNWSSLQNHSKNETFPTVNNYQDAQNDLKSLNHFKLKEKRLLMMEKLELNNLLSDIQTRLTTFQLAPYNPQPDILPSSIDKHWEQLGILEINYRKELLEKVKNFKKTLALEFANEATQLHEEITQIETNAAVQMKTLADQLYSTKVLYEQHLSLEALLSSVEIKHKNCLAAEIEENEYTSLTFDELLFDYELIESTLNKKVKQLENQMVLRNSNALSVAQLEEFESVFKSFDRSKENSLSDAEFRAALETLDLTYSEDEFSELFGYLSSQSYEQNESRGFDANGIENELQNEMKVSFESYIRFLVAVFEDQNNPSQVYDSFVTASNGKPFITTNDLQYAGLSSDQVDCLEKLMPKFDNDKNKLDYAKYIDDIFH</sequence>
<dbReference type="InterPro" id="IPR002048">
    <property type="entry name" value="EF_hand_dom"/>
</dbReference>
<comment type="caution">
    <text evidence="7">The sequence shown here is derived from an EMBL/GenBank/DDBJ whole genome shotgun (WGS) entry which is preliminary data.</text>
</comment>
<evidence type="ECO:0000259" key="6">
    <source>
        <dbReference type="PROSITE" id="PS50222"/>
    </source>
</evidence>
<protein>
    <recommendedName>
        <fullName evidence="9">Actinin-like protein</fullName>
    </recommendedName>
</protein>
<evidence type="ECO:0000256" key="2">
    <source>
        <dbReference type="ARBA" id="ARBA00022737"/>
    </source>
</evidence>
<dbReference type="SMART" id="SM01184">
    <property type="entry name" value="efhand_Ca_insen"/>
    <property type="match status" value="1"/>
</dbReference>
<evidence type="ECO:0000259" key="5">
    <source>
        <dbReference type="PROSITE" id="PS50021"/>
    </source>
</evidence>
<dbReference type="FunFam" id="1.10.418.10:FF:000077">
    <property type="entry name" value="Related to alpha-actinin"/>
    <property type="match status" value="1"/>
</dbReference>
<dbReference type="SUPFAM" id="SSF46966">
    <property type="entry name" value="Spectrin repeat"/>
    <property type="match status" value="1"/>
</dbReference>
<dbReference type="PROSITE" id="PS00018">
    <property type="entry name" value="EF_HAND_1"/>
    <property type="match status" value="1"/>
</dbReference>
<dbReference type="PROSITE" id="PS50021">
    <property type="entry name" value="CH"/>
    <property type="match status" value="2"/>
</dbReference>
<evidence type="ECO:0000313" key="8">
    <source>
        <dbReference type="Proteomes" id="UP000245699"/>
    </source>
</evidence>
<dbReference type="PANTHER" id="PTHR11915">
    <property type="entry name" value="SPECTRIN/FILAMIN RELATED CYTOSKELETAL PROTEIN"/>
    <property type="match status" value="1"/>
</dbReference>
<proteinExistence type="inferred from homology"/>
<keyword evidence="3" id="KW-0106">Calcium</keyword>
<reference evidence="7 8" key="1">
    <citation type="journal article" date="2018" name="MBio">
        <title>Comparative Genomics Reveals the Core Gene Toolbox for the Fungus-Insect Symbiosis.</title>
        <authorList>
            <person name="Wang Y."/>
            <person name="Stata M."/>
            <person name="Wang W."/>
            <person name="Stajich J.E."/>
            <person name="White M.M."/>
            <person name="Moncalvo J.M."/>
        </authorList>
    </citation>
    <scope>NUCLEOTIDE SEQUENCE [LARGE SCALE GENOMIC DNA]</scope>
    <source>
        <strain evidence="7 8">AUS-77-4</strain>
    </source>
</reference>
<dbReference type="Pfam" id="PF00307">
    <property type="entry name" value="CH"/>
    <property type="match status" value="2"/>
</dbReference>
<accession>A0A2T9YF08</accession>
<evidence type="ECO:0008006" key="9">
    <source>
        <dbReference type="Google" id="ProtNLM"/>
    </source>
</evidence>
<gene>
    <name evidence="7" type="ORF">BB559_004398</name>
</gene>
<dbReference type="STRING" id="61424.A0A2T9YF08"/>
<dbReference type="SMART" id="SM00033">
    <property type="entry name" value="CH"/>
    <property type="match status" value="2"/>
</dbReference>
<dbReference type="FunFam" id="1.10.418.10:FF:000001">
    <property type="entry name" value="Actinin alpha 1"/>
    <property type="match status" value="1"/>
</dbReference>
<evidence type="ECO:0000313" key="7">
    <source>
        <dbReference type="EMBL" id="PVU90889.1"/>
    </source>
</evidence>
<feature type="domain" description="Calponin-homology (CH)" evidence="5">
    <location>
        <begin position="137"/>
        <end position="243"/>
    </location>
</feature>
<dbReference type="PROSITE" id="PS50222">
    <property type="entry name" value="EF_HAND_2"/>
    <property type="match status" value="1"/>
</dbReference>